<accession>A0A109IHI5</accession>
<dbReference type="Gene3D" id="2.60.40.290">
    <property type="match status" value="1"/>
</dbReference>
<dbReference type="SUPFAM" id="SSF49384">
    <property type="entry name" value="Carbohydrate-binding domain"/>
    <property type="match status" value="1"/>
</dbReference>
<dbReference type="InterPro" id="IPR036908">
    <property type="entry name" value="RlpA-like_sf"/>
</dbReference>
<dbReference type="EMBL" id="LT607752">
    <property type="protein sequence ID" value="SCG57797.1"/>
    <property type="molecule type" value="Genomic_DNA"/>
</dbReference>
<dbReference type="Gene3D" id="2.40.40.10">
    <property type="entry name" value="RlpA-like domain"/>
    <property type="match status" value="1"/>
</dbReference>
<organism evidence="4 5">
    <name type="scientific">Micromonospora rifamycinica</name>
    <dbReference type="NCBI Taxonomy" id="291594"/>
    <lineage>
        <taxon>Bacteria</taxon>
        <taxon>Bacillati</taxon>
        <taxon>Actinomycetota</taxon>
        <taxon>Actinomycetes</taxon>
        <taxon>Micromonosporales</taxon>
        <taxon>Micromonosporaceae</taxon>
        <taxon>Micromonospora</taxon>
    </lineage>
</organism>
<keyword evidence="1 3" id="KW-0732">Signal</keyword>
<evidence type="ECO:0000313" key="4">
    <source>
        <dbReference type="EMBL" id="SCG57797.1"/>
    </source>
</evidence>
<dbReference type="GO" id="GO:0030247">
    <property type="term" value="F:polysaccharide binding"/>
    <property type="evidence" value="ECO:0007669"/>
    <property type="project" value="UniProtKB-UniRule"/>
</dbReference>
<evidence type="ECO:0000256" key="1">
    <source>
        <dbReference type="ARBA" id="ARBA00022729"/>
    </source>
</evidence>
<sequence>MRSSRHRARPFAASTLVAALLLAVPLPARAVAVPEPTTPVTGNATHFDALGAPYGGCGLPQSELDAPDFVALNAYDLPGDYSSYPIRPIPASQAAKIGLWNNGLNCGRFVRVTIGDYCTGVNDGAPGQPFCRNGGWTTDAYNGATLTMVVADSCGDGNAWCRDDPYHLDLSTASLNRFVRNGTPVGDMNPTHWNNRHVSWSFVPAPNYSGDIRIGFMKGAQRYWPAIAVSHLANGIHGVEYLAGGVWTAAAMNGDMGQSYVIGATASGGTDFQIRVRDAAGALVNNGRVYRFALPASCGGTCSAAYTRVDYTTSDGPTPTPTPTPTATPTPTPTPTPTATPTGTPTPTPTGTPTPAPMTGCSAGYRVTGSWSGGFQAEVTVRNVGAGALTGWTNALTFAGTQQVASSWNATVSQSGRQVTATNAAHNGSLAPGATTSWGLVVTGDNQPPTVLTCAVR</sequence>
<dbReference type="InterPro" id="IPR036749">
    <property type="entry name" value="Expansin_CBD_sf"/>
</dbReference>
<dbReference type="PANTHER" id="PTHR31836:SF28">
    <property type="entry name" value="SRCR DOMAIN-CONTAINING PROTEIN-RELATED"/>
    <property type="match status" value="1"/>
</dbReference>
<dbReference type="Proteomes" id="UP000198226">
    <property type="component" value="Chromosome I"/>
</dbReference>
<gene>
    <name evidence="4" type="ORF">GA0070623_2556</name>
</gene>
<feature type="compositionally biased region" description="Pro residues" evidence="2">
    <location>
        <begin position="318"/>
        <end position="356"/>
    </location>
</feature>
<dbReference type="InterPro" id="IPR008965">
    <property type="entry name" value="CBM2/CBM3_carb-bd_dom_sf"/>
</dbReference>
<proteinExistence type="predicted"/>
<dbReference type="RefSeq" id="WP_067312734.1">
    <property type="nucleotide sequence ID" value="NZ_LRMV01000136.1"/>
</dbReference>
<protein>
    <submittedName>
        <fullName evidence="4">Cellulose binding domain-containing protein</fullName>
    </submittedName>
</protein>
<dbReference type="GO" id="GO:0004553">
    <property type="term" value="F:hydrolase activity, hydrolyzing O-glycosyl compounds"/>
    <property type="evidence" value="ECO:0007669"/>
    <property type="project" value="InterPro"/>
</dbReference>
<keyword evidence="5" id="KW-1185">Reference proteome</keyword>
<dbReference type="PANTHER" id="PTHR31836">
    <property type="match status" value="1"/>
</dbReference>
<dbReference type="InterPro" id="IPR012291">
    <property type="entry name" value="CBM2_carb-bd_dom_sf"/>
</dbReference>
<dbReference type="Gene3D" id="2.60.40.760">
    <property type="entry name" value="Expansin, cellulose-binding-like domain"/>
    <property type="match status" value="1"/>
</dbReference>
<feature type="region of interest" description="Disordered" evidence="2">
    <location>
        <begin position="312"/>
        <end position="356"/>
    </location>
</feature>
<dbReference type="Pfam" id="PF00553">
    <property type="entry name" value="CBM_2"/>
    <property type="match status" value="1"/>
</dbReference>
<evidence type="ECO:0000256" key="3">
    <source>
        <dbReference type="SAM" id="SignalP"/>
    </source>
</evidence>
<feature type="signal peptide" evidence="3">
    <location>
        <begin position="1"/>
        <end position="30"/>
    </location>
</feature>
<dbReference type="InterPro" id="IPR001919">
    <property type="entry name" value="CBD2"/>
</dbReference>
<dbReference type="AlphaFoldDB" id="A0A109IHI5"/>
<dbReference type="InterPro" id="IPR051477">
    <property type="entry name" value="Expansin_CellWall"/>
</dbReference>
<dbReference type="GO" id="GO:0005975">
    <property type="term" value="P:carbohydrate metabolic process"/>
    <property type="evidence" value="ECO:0007669"/>
    <property type="project" value="InterPro"/>
</dbReference>
<name>A0A109IHI5_9ACTN</name>
<evidence type="ECO:0000313" key="5">
    <source>
        <dbReference type="Proteomes" id="UP000198226"/>
    </source>
</evidence>
<dbReference type="SUPFAM" id="SSF50685">
    <property type="entry name" value="Barwin-like endoglucanases"/>
    <property type="match status" value="1"/>
</dbReference>
<feature type="chain" id="PRO_5014529348" evidence="3">
    <location>
        <begin position="31"/>
        <end position="457"/>
    </location>
</feature>
<evidence type="ECO:0000256" key="2">
    <source>
        <dbReference type="SAM" id="MobiDB-lite"/>
    </source>
</evidence>
<dbReference type="SMART" id="SM00637">
    <property type="entry name" value="CBD_II"/>
    <property type="match status" value="1"/>
</dbReference>
<reference evidence="5" key="1">
    <citation type="submission" date="2016-06" db="EMBL/GenBank/DDBJ databases">
        <authorList>
            <person name="Varghese N."/>
            <person name="Submissions Spin"/>
        </authorList>
    </citation>
    <scope>NUCLEOTIDE SEQUENCE [LARGE SCALE GENOMIC DNA]</scope>
    <source>
        <strain evidence="5">DSM 44983</strain>
    </source>
</reference>
<dbReference type="PROSITE" id="PS51173">
    <property type="entry name" value="CBM2"/>
    <property type="match status" value="1"/>
</dbReference>
<dbReference type="OrthoDB" id="3494484at2"/>